<reference evidence="2" key="2">
    <citation type="submission" date="2023-06" db="EMBL/GenBank/DDBJ databases">
        <authorList>
            <person name="Ma L."/>
            <person name="Liu K.-W."/>
            <person name="Li Z."/>
            <person name="Hsiao Y.-Y."/>
            <person name="Qi Y."/>
            <person name="Fu T."/>
            <person name="Tang G."/>
            <person name="Zhang D."/>
            <person name="Sun W.-H."/>
            <person name="Liu D.-K."/>
            <person name="Li Y."/>
            <person name="Chen G.-Z."/>
            <person name="Liu X.-D."/>
            <person name="Liao X.-Y."/>
            <person name="Jiang Y.-T."/>
            <person name="Yu X."/>
            <person name="Hao Y."/>
            <person name="Huang J."/>
            <person name="Zhao X.-W."/>
            <person name="Ke S."/>
            <person name="Chen Y.-Y."/>
            <person name="Wu W.-L."/>
            <person name="Hsu J.-L."/>
            <person name="Lin Y.-F."/>
            <person name="Huang M.-D."/>
            <person name="Li C.-Y."/>
            <person name="Huang L."/>
            <person name="Wang Z.-W."/>
            <person name="Zhao X."/>
            <person name="Zhong W.-Y."/>
            <person name="Peng D.-H."/>
            <person name="Ahmad S."/>
            <person name="Lan S."/>
            <person name="Zhang J.-S."/>
            <person name="Tsai W.-C."/>
            <person name="Van De Peer Y."/>
            <person name="Liu Z.-J."/>
        </authorList>
    </citation>
    <scope>NUCLEOTIDE SEQUENCE</scope>
    <source>
        <strain evidence="2">CP</strain>
        <tissue evidence="2">Leaves</tissue>
    </source>
</reference>
<name>A0AAV9EAY6_ACOCL</name>
<feature type="domain" description="Ribonuclease H1 N-terminal" evidence="1">
    <location>
        <begin position="48"/>
        <end position="89"/>
    </location>
</feature>
<dbReference type="InterPro" id="IPR009027">
    <property type="entry name" value="Ribosomal_bL9/RNase_H1_N"/>
</dbReference>
<evidence type="ECO:0000313" key="2">
    <source>
        <dbReference type="EMBL" id="KAK1310933.1"/>
    </source>
</evidence>
<gene>
    <name evidence="2" type="ORF">QJS10_CPA08g00689</name>
</gene>
<accession>A0AAV9EAY6</accession>
<dbReference type="Gene3D" id="3.40.970.10">
    <property type="entry name" value="Ribonuclease H1, N-terminal domain"/>
    <property type="match status" value="1"/>
</dbReference>
<evidence type="ECO:0000313" key="3">
    <source>
        <dbReference type="Proteomes" id="UP001180020"/>
    </source>
</evidence>
<dbReference type="EMBL" id="JAUJYO010000008">
    <property type="protein sequence ID" value="KAK1310933.1"/>
    <property type="molecule type" value="Genomic_DNA"/>
</dbReference>
<organism evidence="2 3">
    <name type="scientific">Acorus calamus</name>
    <name type="common">Sweet flag</name>
    <dbReference type="NCBI Taxonomy" id="4465"/>
    <lineage>
        <taxon>Eukaryota</taxon>
        <taxon>Viridiplantae</taxon>
        <taxon>Streptophyta</taxon>
        <taxon>Embryophyta</taxon>
        <taxon>Tracheophyta</taxon>
        <taxon>Spermatophyta</taxon>
        <taxon>Magnoliopsida</taxon>
        <taxon>Liliopsida</taxon>
        <taxon>Acoraceae</taxon>
        <taxon>Acorus</taxon>
    </lineage>
</organism>
<protein>
    <recommendedName>
        <fullName evidence="1">Ribonuclease H1 N-terminal domain-containing protein</fullName>
    </recommendedName>
</protein>
<evidence type="ECO:0000259" key="1">
    <source>
        <dbReference type="Pfam" id="PF01693"/>
    </source>
</evidence>
<dbReference type="Pfam" id="PF01693">
    <property type="entry name" value="Cauli_VI"/>
    <property type="match status" value="1"/>
</dbReference>
<dbReference type="SUPFAM" id="SSF55658">
    <property type="entry name" value="L9 N-domain-like"/>
    <property type="match status" value="1"/>
</dbReference>
<dbReference type="AlphaFoldDB" id="A0AAV9EAY6"/>
<comment type="caution">
    <text evidence="2">The sequence shown here is derived from an EMBL/GenBank/DDBJ whole genome shotgun (WGS) entry which is preliminary data.</text>
</comment>
<proteinExistence type="predicted"/>
<keyword evidence="3" id="KW-1185">Reference proteome</keyword>
<dbReference type="InterPro" id="IPR011320">
    <property type="entry name" value="RNase_H1_N"/>
</dbReference>
<sequence>MEDAGSEDVEEGIPSVIEDIRLRDELCGLIAGQLWACRQLAMGRFSLYIVARGRRDGLYSSWEDFEAQVKGFNGAIHAGMRSIEETNDFFRRHGVAPKINE</sequence>
<dbReference type="Proteomes" id="UP001180020">
    <property type="component" value="Unassembled WGS sequence"/>
</dbReference>
<dbReference type="InterPro" id="IPR037056">
    <property type="entry name" value="RNase_H1_N_sf"/>
</dbReference>
<reference evidence="2" key="1">
    <citation type="journal article" date="2023" name="Nat. Commun.">
        <title>Diploid and tetraploid genomes of Acorus and the evolution of monocots.</title>
        <authorList>
            <person name="Ma L."/>
            <person name="Liu K.W."/>
            <person name="Li Z."/>
            <person name="Hsiao Y.Y."/>
            <person name="Qi Y."/>
            <person name="Fu T."/>
            <person name="Tang G.D."/>
            <person name="Zhang D."/>
            <person name="Sun W.H."/>
            <person name="Liu D.K."/>
            <person name="Li Y."/>
            <person name="Chen G.Z."/>
            <person name="Liu X.D."/>
            <person name="Liao X.Y."/>
            <person name="Jiang Y.T."/>
            <person name="Yu X."/>
            <person name="Hao Y."/>
            <person name="Huang J."/>
            <person name="Zhao X.W."/>
            <person name="Ke S."/>
            <person name="Chen Y.Y."/>
            <person name="Wu W.L."/>
            <person name="Hsu J.L."/>
            <person name="Lin Y.F."/>
            <person name="Huang M.D."/>
            <person name="Li C.Y."/>
            <person name="Huang L."/>
            <person name="Wang Z.W."/>
            <person name="Zhao X."/>
            <person name="Zhong W.Y."/>
            <person name="Peng D.H."/>
            <person name="Ahmad S."/>
            <person name="Lan S."/>
            <person name="Zhang J.S."/>
            <person name="Tsai W.C."/>
            <person name="Van de Peer Y."/>
            <person name="Liu Z.J."/>
        </authorList>
    </citation>
    <scope>NUCLEOTIDE SEQUENCE</scope>
    <source>
        <strain evidence="2">CP</strain>
    </source>
</reference>